<dbReference type="Pfam" id="PF13561">
    <property type="entry name" value="adh_short_C2"/>
    <property type="match status" value="1"/>
</dbReference>
<dbReference type="Proteomes" id="UP000183039">
    <property type="component" value="Unassembled WGS sequence"/>
</dbReference>
<dbReference type="RefSeq" id="WP_071877514.1">
    <property type="nucleotide sequence ID" value="NZ_JXLC01000009.1"/>
</dbReference>
<sequence length="262" mass="28493">MKTSQLLTTKKAIITGAASGIGFATAKLFIEKGFNVGLIDADKSRLELIAKEFKQNGYDCYYRSVDVTDEIRLKKAIDELTNSLQGLDIFFSNAGINGTWAPIETLTVDEWDTTINTNLRSTFLCIKFAIPHMKENGGSIIVTSSINGTRIFNNFGASAYSASKAGQVAFTKMAALELARYNIRVNAICPGAIDTAINEKTTYSDELKKIEIKVEFPEGDRPLKNETGTSDQVAQSVLFLATDVSANISGTELYVDGAESLL</sequence>
<dbReference type="InterPro" id="IPR036291">
    <property type="entry name" value="NAD(P)-bd_dom_sf"/>
</dbReference>
<dbReference type="Gene3D" id="3.40.50.720">
    <property type="entry name" value="NAD(P)-binding Rossmann-like Domain"/>
    <property type="match status" value="1"/>
</dbReference>
<accession>A0A0S3KB29</accession>
<keyword evidence="5" id="KW-1185">Reference proteome</keyword>
<organism evidence="4 6">
    <name type="scientific">Enterococcus silesiacus</name>
    <dbReference type="NCBI Taxonomy" id="332949"/>
    <lineage>
        <taxon>Bacteria</taxon>
        <taxon>Bacillati</taxon>
        <taxon>Bacillota</taxon>
        <taxon>Bacilli</taxon>
        <taxon>Lactobacillales</taxon>
        <taxon>Enterococcaceae</taxon>
        <taxon>Enterococcus</taxon>
    </lineage>
</organism>
<dbReference type="CDD" id="cd05233">
    <property type="entry name" value="SDR_c"/>
    <property type="match status" value="1"/>
</dbReference>
<dbReference type="GO" id="GO:0016491">
    <property type="term" value="F:oxidoreductase activity"/>
    <property type="evidence" value="ECO:0007669"/>
    <property type="project" value="UniProtKB-KW"/>
</dbReference>
<dbReference type="SUPFAM" id="SSF51735">
    <property type="entry name" value="NAD(P)-binding Rossmann-fold domains"/>
    <property type="match status" value="1"/>
</dbReference>
<evidence type="ECO:0000313" key="5">
    <source>
        <dbReference type="Proteomes" id="UP000065511"/>
    </source>
</evidence>
<protein>
    <submittedName>
        <fullName evidence="3">3-ketoacyl-ACP reductase</fullName>
    </submittedName>
</protein>
<reference evidence="3 5" key="2">
    <citation type="submission" date="2015-12" db="EMBL/GenBank/DDBJ databases">
        <authorList>
            <person name="Lauer A."/>
            <person name="Humrighouse B."/>
            <person name="Loparev V."/>
            <person name="Shewmaker P.L."/>
            <person name="Whitney A.M."/>
            <person name="McLaughlin R.W."/>
        </authorList>
    </citation>
    <scope>NUCLEOTIDE SEQUENCE [LARGE SCALE GENOMIC DNA]</scope>
    <source>
        <strain evidence="3 5">LMG 23085</strain>
    </source>
</reference>
<dbReference type="PANTHER" id="PTHR24321">
    <property type="entry name" value="DEHYDROGENASES, SHORT CHAIN"/>
    <property type="match status" value="1"/>
</dbReference>
<keyword evidence="2" id="KW-0560">Oxidoreductase</keyword>
<dbReference type="FunFam" id="3.40.50.720:FF:000084">
    <property type="entry name" value="Short-chain dehydrogenase reductase"/>
    <property type="match status" value="1"/>
</dbReference>
<dbReference type="NCBIfam" id="NF004203">
    <property type="entry name" value="PRK05653.2-4"/>
    <property type="match status" value="1"/>
</dbReference>
<evidence type="ECO:0000256" key="2">
    <source>
        <dbReference type="ARBA" id="ARBA00023002"/>
    </source>
</evidence>
<dbReference type="KEGG" id="ess:ATZ33_09115"/>
<dbReference type="Proteomes" id="UP000065511">
    <property type="component" value="Chromosome"/>
</dbReference>
<dbReference type="OrthoDB" id="9803333at2"/>
<dbReference type="EMBL" id="CP013614">
    <property type="protein sequence ID" value="ALS01521.1"/>
    <property type="molecule type" value="Genomic_DNA"/>
</dbReference>
<dbReference type="PANTHER" id="PTHR24321:SF8">
    <property type="entry name" value="ESTRADIOL 17-BETA-DEHYDROGENASE 8-RELATED"/>
    <property type="match status" value="1"/>
</dbReference>
<dbReference type="AlphaFoldDB" id="A0A0S3KB29"/>
<proteinExistence type="inferred from homology"/>
<evidence type="ECO:0000256" key="1">
    <source>
        <dbReference type="ARBA" id="ARBA00006484"/>
    </source>
</evidence>
<evidence type="ECO:0000313" key="3">
    <source>
        <dbReference type="EMBL" id="ALS01521.1"/>
    </source>
</evidence>
<name>A0A0S3KB29_9ENTE</name>
<evidence type="ECO:0000313" key="6">
    <source>
        <dbReference type="Proteomes" id="UP000183039"/>
    </source>
</evidence>
<gene>
    <name evidence="3" type="ORF">ATZ33_09115</name>
    <name evidence="4" type="ORF">RV15_GL003596</name>
</gene>
<dbReference type="InterPro" id="IPR002347">
    <property type="entry name" value="SDR_fam"/>
</dbReference>
<dbReference type="EMBL" id="JXLC01000009">
    <property type="protein sequence ID" value="OJG91951.1"/>
    <property type="molecule type" value="Genomic_DNA"/>
</dbReference>
<evidence type="ECO:0000313" key="4">
    <source>
        <dbReference type="EMBL" id="OJG91951.1"/>
    </source>
</evidence>
<comment type="similarity">
    <text evidence="1">Belongs to the short-chain dehydrogenases/reductases (SDR) family.</text>
</comment>
<dbReference type="PRINTS" id="PR00080">
    <property type="entry name" value="SDRFAMILY"/>
</dbReference>
<dbReference type="GO" id="GO:0008206">
    <property type="term" value="P:bile acid metabolic process"/>
    <property type="evidence" value="ECO:0007669"/>
    <property type="project" value="UniProtKB-ARBA"/>
</dbReference>
<dbReference type="PRINTS" id="PR00081">
    <property type="entry name" value="GDHRDH"/>
</dbReference>
<reference evidence="4 6" key="1">
    <citation type="submission" date="2014-12" db="EMBL/GenBank/DDBJ databases">
        <title>Draft genome sequences of 29 type strains of Enterococci.</title>
        <authorList>
            <person name="Zhong Z."/>
            <person name="Sun Z."/>
            <person name="Liu W."/>
            <person name="Zhang W."/>
            <person name="Zhang H."/>
        </authorList>
    </citation>
    <scope>NUCLEOTIDE SEQUENCE [LARGE SCALE GENOMIC DNA]</scope>
    <source>
        <strain evidence="4 6">DSM 22801</strain>
    </source>
</reference>